<gene>
    <name evidence="8" type="primary">mmpS6_3</name>
    <name evidence="8" type="ORF">BN1232_06209</name>
</gene>
<dbReference type="OrthoDB" id="3398257at2"/>
<keyword evidence="5 7" id="KW-1133">Transmembrane helix</keyword>
<dbReference type="GO" id="GO:0005886">
    <property type="term" value="C:plasma membrane"/>
    <property type="evidence" value="ECO:0007669"/>
    <property type="project" value="UniProtKB-SubCell"/>
</dbReference>
<proteinExistence type="inferred from homology"/>
<dbReference type="InterPro" id="IPR038468">
    <property type="entry name" value="MmpS_C"/>
</dbReference>
<evidence type="ECO:0000313" key="8">
    <source>
        <dbReference type="EMBL" id="CQD24413.1"/>
    </source>
</evidence>
<evidence type="ECO:0000256" key="2">
    <source>
        <dbReference type="ARBA" id="ARBA00007531"/>
    </source>
</evidence>
<sequence length="141" mass="14907">MLGILKRAWIPLVIVAVAAVGGFVAYRLQGVFGSHRVAEAGPVEQIVPINVKRVVYEVTGPPGTAGVVNYLDENAQPQRANFTTLPWSYTVTTTLPGVFANVVAQGDSDTIGCRIVVNGVVRDQQSVAGLNAQVFCLDKAA</sequence>
<keyword evidence="3" id="KW-1003">Cell membrane</keyword>
<evidence type="ECO:0000256" key="5">
    <source>
        <dbReference type="ARBA" id="ARBA00022989"/>
    </source>
</evidence>
<dbReference type="InterPro" id="IPR008693">
    <property type="entry name" value="MmpS"/>
</dbReference>
<dbReference type="Proteomes" id="UP000199251">
    <property type="component" value="Unassembled WGS sequence"/>
</dbReference>
<keyword evidence="6 7" id="KW-0472">Membrane</keyword>
<dbReference type="AlphaFoldDB" id="A0A0E3WEC0"/>
<evidence type="ECO:0000256" key="1">
    <source>
        <dbReference type="ARBA" id="ARBA00004236"/>
    </source>
</evidence>
<dbReference type="EMBL" id="CTEE01000002">
    <property type="protein sequence ID" value="CQD24413.1"/>
    <property type="molecule type" value="Genomic_DNA"/>
</dbReference>
<evidence type="ECO:0000256" key="4">
    <source>
        <dbReference type="ARBA" id="ARBA00022692"/>
    </source>
</evidence>
<reference evidence="8 9" key="1">
    <citation type="submission" date="2015-03" db="EMBL/GenBank/DDBJ databases">
        <authorList>
            <person name="Urmite Genomes"/>
        </authorList>
    </citation>
    <scope>NUCLEOTIDE SEQUENCE [LARGE SCALE GENOMIC DNA]</scope>
    <source>
        <strain evidence="8 9">CSUR P1491</strain>
    </source>
</reference>
<comment type="similarity">
    <text evidence="2">Belongs to the MmpS family.</text>
</comment>
<dbReference type="Gene3D" id="2.60.40.2880">
    <property type="entry name" value="MmpS1-5, C-terminal soluble domain"/>
    <property type="match status" value="1"/>
</dbReference>
<evidence type="ECO:0000256" key="3">
    <source>
        <dbReference type="ARBA" id="ARBA00022475"/>
    </source>
</evidence>
<organism evidence="8 9">
    <name type="scientific">Mycobacterium lentiflavum</name>
    <dbReference type="NCBI Taxonomy" id="141349"/>
    <lineage>
        <taxon>Bacteria</taxon>
        <taxon>Bacillati</taxon>
        <taxon>Actinomycetota</taxon>
        <taxon>Actinomycetes</taxon>
        <taxon>Mycobacteriales</taxon>
        <taxon>Mycobacteriaceae</taxon>
        <taxon>Mycobacterium</taxon>
        <taxon>Mycobacterium simiae complex</taxon>
    </lineage>
</organism>
<dbReference type="STRING" id="141349.BN1232_06209"/>
<dbReference type="Pfam" id="PF05423">
    <property type="entry name" value="Mycobact_memb"/>
    <property type="match status" value="1"/>
</dbReference>
<accession>A0A0E3WEC0</accession>
<evidence type="ECO:0000256" key="7">
    <source>
        <dbReference type="SAM" id="Phobius"/>
    </source>
</evidence>
<comment type="subcellular location">
    <subcellularLocation>
        <location evidence="1">Cell membrane</location>
    </subcellularLocation>
</comment>
<name>A0A0E3WEC0_MYCLN</name>
<evidence type="ECO:0000256" key="6">
    <source>
        <dbReference type="ARBA" id="ARBA00023136"/>
    </source>
</evidence>
<protein>
    <submittedName>
        <fullName evidence="8">Membrane protein mmpS6</fullName>
    </submittedName>
</protein>
<keyword evidence="4 7" id="KW-0812">Transmembrane</keyword>
<dbReference type="RefSeq" id="WP_090609964.1">
    <property type="nucleotide sequence ID" value="NZ_CTEE01000002.1"/>
</dbReference>
<feature type="transmembrane region" description="Helical" evidence="7">
    <location>
        <begin position="6"/>
        <end position="26"/>
    </location>
</feature>
<evidence type="ECO:0000313" key="9">
    <source>
        <dbReference type="Proteomes" id="UP000199251"/>
    </source>
</evidence>